<reference evidence="7 8" key="1">
    <citation type="journal article" date="2011" name="Science">
        <title>Comparative functional genomics of the fission yeasts.</title>
        <authorList>
            <person name="Rhind N."/>
            <person name="Chen Z."/>
            <person name="Yassour M."/>
            <person name="Thompson D.A."/>
            <person name="Haas B.J."/>
            <person name="Habib N."/>
            <person name="Wapinski I."/>
            <person name="Roy S."/>
            <person name="Lin M.F."/>
            <person name="Heiman D.I."/>
            <person name="Young S.K."/>
            <person name="Furuya K."/>
            <person name="Guo Y."/>
            <person name="Pidoux A."/>
            <person name="Chen H.M."/>
            <person name="Robbertse B."/>
            <person name="Goldberg J.M."/>
            <person name="Aoki K."/>
            <person name="Bayne E.H."/>
            <person name="Berlin A.M."/>
            <person name="Desjardins C.A."/>
            <person name="Dobbs E."/>
            <person name="Dukaj L."/>
            <person name="Fan L."/>
            <person name="FitzGerald M.G."/>
            <person name="French C."/>
            <person name="Gujja S."/>
            <person name="Hansen K."/>
            <person name="Keifenheim D."/>
            <person name="Levin J.Z."/>
            <person name="Mosher R.A."/>
            <person name="Mueller C.A."/>
            <person name="Pfiffner J."/>
            <person name="Priest M."/>
            <person name="Russ C."/>
            <person name="Smialowska A."/>
            <person name="Swoboda P."/>
            <person name="Sykes S.M."/>
            <person name="Vaughn M."/>
            <person name="Vengrova S."/>
            <person name="Yoder R."/>
            <person name="Zeng Q."/>
            <person name="Allshire R."/>
            <person name="Baulcombe D."/>
            <person name="Birren B.W."/>
            <person name="Brown W."/>
            <person name="Ekwall K."/>
            <person name="Kellis M."/>
            <person name="Leatherwood J."/>
            <person name="Levin H."/>
            <person name="Margalit H."/>
            <person name="Martienssen R."/>
            <person name="Nieduszynski C.A."/>
            <person name="Spatafora J.W."/>
            <person name="Friedman N."/>
            <person name="Dalgaard J.Z."/>
            <person name="Baumann P."/>
            <person name="Niki H."/>
            <person name="Regev A."/>
            <person name="Nusbaum C."/>
        </authorList>
    </citation>
    <scope>NUCLEOTIDE SEQUENCE [LARGE SCALE GENOMIC DNA]</scope>
    <source>
        <strain evidence="8">yFS275 / FY16936</strain>
    </source>
</reference>
<evidence type="ECO:0000313" key="7">
    <source>
        <dbReference type="EMBL" id="EEB06939.2"/>
    </source>
</evidence>
<gene>
    <name evidence="7" type="ORF">SJAG_02011</name>
</gene>
<evidence type="ECO:0000256" key="3">
    <source>
        <dbReference type="ARBA" id="ARBA00022989"/>
    </source>
</evidence>
<evidence type="ECO:0000256" key="2">
    <source>
        <dbReference type="ARBA" id="ARBA00022692"/>
    </source>
</evidence>
<feature type="transmembrane region" description="Helical" evidence="5">
    <location>
        <begin position="128"/>
        <end position="146"/>
    </location>
</feature>
<dbReference type="PANTHER" id="PTHR47804">
    <property type="entry name" value="60S RIBOSOMAL PROTEIN L19"/>
    <property type="match status" value="1"/>
</dbReference>
<evidence type="ECO:0000256" key="5">
    <source>
        <dbReference type="SAM" id="Phobius"/>
    </source>
</evidence>
<dbReference type="Pfam" id="PF10337">
    <property type="entry name" value="ArAE_2_N"/>
    <property type="match status" value="2"/>
</dbReference>
<accession>B6JZH1</accession>
<evidence type="ECO:0000313" key="8">
    <source>
        <dbReference type="Proteomes" id="UP000001744"/>
    </source>
</evidence>
<dbReference type="STRING" id="402676.B6JZH1"/>
<dbReference type="InterPro" id="IPR052430">
    <property type="entry name" value="IVT-Associated"/>
</dbReference>
<dbReference type="GO" id="GO:0016020">
    <property type="term" value="C:membrane"/>
    <property type="evidence" value="ECO:0007669"/>
    <property type="project" value="UniProtKB-SubCell"/>
</dbReference>
<dbReference type="AlphaFoldDB" id="B6JZH1"/>
<keyword evidence="8" id="KW-1185">Reference proteome</keyword>
<dbReference type="OMA" id="VTWPAFV"/>
<feature type="transmembrane region" description="Helical" evidence="5">
    <location>
        <begin position="158"/>
        <end position="180"/>
    </location>
</feature>
<feature type="domain" description="Putative ER transporter 6TM N-terminal" evidence="6">
    <location>
        <begin position="114"/>
        <end position="379"/>
    </location>
</feature>
<feature type="transmembrane region" description="Helical" evidence="5">
    <location>
        <begin position="76"/>
        <end position="97"/>
    </location>
</feature>
<dbReference type="Proteomes" id="UP000001744">
    <property type="component" value="Unassembled WGS sequence"/>
</dbReference>
<feature type="transmembrane region" description="Helical" evidence="5">
    <location>
        <begin position="103"/>
        <end position="121"/>
    </location>
</feature>
<dbReference type="HOGENOM" id="CLU_304224_0_0_1"/>
<dbReference type="Pfam" id="PF11744">
    <property type="entry name" value="ALMT"/>
    <property type="match status" value="1"/>
</dbReference>
<dbReference type="GO" id="GO:0015743">
    <property type="term" value="P:malate transport"/>
    <property type="evidence" value="ECO:0007669"/>
    <property type="project" value="InterPro"/>
</dbReference>
<keyword evidence="3 5" id="KW-1133">Transmembrane helix</keyword>
<feature type="domain" description="Putative ER transporter 6TM N-terminal" evidence="6">
    <location>
        <begin position="20"/>
        <end position="111"/>
    </location>
</feature>
<dbReference type="eggNOG" id="KOG4711">
    <property type="taxonomic scope" value="Eukaryota"/>
</dbReference>
<feature type="transmembrane region" description="Helical" evidence="5">
    <location>
        <begin position="21"/>
        <end position="40"/>
    </location>
</feature>
<sequence>MRAVLGLRNRLSRLVPSRKTTRLLFKPVLALFICEILVLIKPFSKIIGPYAFLIVTIHCLFFPIRQTAGNQLVVVYEGLLGLTVGLIWAVIFKFLAVAANKNGANGAPLLAIGLTMGSFISSYVRSRYGYRIACIIWIFTDCFLMLGDPFGTTVPHTFYYSLTYPSLIAAGVVLLVTFCVPPIQTASDVVVRSAVEYLNECAKCVDVFMSDVKHCSSNSKELDAMAASLLKSLRSKLDTFRTNAAASKFEVSYSYLPVTAYQNFLSHYEKLYTELSSCISSSLSLQRAFRRELNMHIPQRMSTTNSDKPAPFVSPVNDLFMAQHRIQNDIPVQHSAHYSQAKESIDVFFDRFSPTIAALTDFMNKGLAIASSTLKWCNTNEGGEAVTEEKLATLIESISNANLVQKKSVHEALRVALVIRAKSLGKGNSLESSMEIDDLLFSGAFFIFNLSELAIEVRKLLIELYALRSQRAPKKRLFFYSTGVRDLNYSGAFLPVLETPFHNPDSAEDAEDDDAVTSSDYDDMEMITRKTTNSRDPHWKRRMYQWFYILRFRAWRLTRWCAKSKDIQYALKMSIGIGLLSIVAVHGSTAAKYQDWNGQWALISTLFVLEVSVSATLRVGLFRALGTFIGAVFAYVTWEISRGWSYVIAAINFLAAWPAAYVMYLSKFAGVSIVFCITFPPILYGAYLGSSHSAFVLAVTRFLDVMVGITMAVIVNILIFPYVARSRLINELGNASRQLFELYSTLSENMLGNRHYADPELCEQIEQRIQRSLSSARSLLALTGMEFRLKGPFPIHLFASLIGRLERLGNRLLVLNTVRSHFNLGLYHEIVEQVLLYRKDLIATIALTIYILTHSITQKAPVPYFVPSCRNAHFNLREAILKNLLSKVESNSQQQSASNKQNSGRGGLADLSFSDFDTAFGEYDEEAENTLKKIDSNLINAKKTEPLLDEYNGALAYYAECQVIEEIVNDLEFLLQLVKKINGENDVKIWHSNV</sequence>
<dbReference type="OrthoDB" id="68611at2759"/>
<keyword evidence="4 5" id="KW-0472">Membrane</keyword>
<evidence type="ECO:0000259" key="6">
    <source>
        <dbReference type="Pfam" id="PF10337"/>
    </source>
</evidence>
<proteinExistence type="predicted"/>
<feature type="transmembrane region" description="Helical" evidence="5">
    <location>
        <begin position="671"/>
        <end position="690"/>
    </location>
</feature>
<dbReference type="RefSeq" id="XP_002173232.2">
    <property type="nucleotide sequence ID" value="XM_002173196.2"/>
</dbReference>
<feature type="transmembrane region" description="Helical" evidence="5">
    <location>
        <begin position="644"/>
        <end position="664"/>
    </location>
</feature>
<protein>
    <recommendedName>
        <fullName evidence="6">Putative ER transporter 6TM N-terminal domain-containing protein</fullName>
    </recommendedName>
</protein>
<dbReference type="PANTHER" id="PTHR47804:SF3">
    <property type="entry name" value="PROTEIN BRE4"/>
    <property type="match status" value="1"/>
</dbReference>
<evidence type="ECO:0000256" key="1">
    <source>
        <dbReference type="ARBA" id="ARBA00004141"/>
    </source>
</evidence>
<name>B6JZH1_SCHJY</name>
<feature type="transmembrane region" description="Helical" evidence="5">
    <location>
        <begin position="46"/>
        <end position="64"/>
    </location>
</feature>
<comment type="subcellular location">
    <subcellularLocation>
        <location evidence="1">Membrane</location>
        <topology evidence="1">Multi-pass membrane protein</topology>
    </subcellularLocation>
</comment>
<dbReference type="GeneID" id="7047859"/>
<evidence type="ECO:0000256" key="4">
    <source>
        <dbReference type="ARBA" id="ARBA00023136"/>
    </source>
</evidence>
<feature type="transmembrane region" description="Helical" evidence="5">
    <location>
        <begin position="596"/>
        <end position="613"/>
    </location>
</feature>
<feature type="transmembrane region" description="Helical" evidence="5">
    <location>
        <begin position="702"/>
        <end position="724"/>
    </location>
</feature>
<dbReference type="InterPro" id="IPR020966">
    <property type="entry name" value="ALMT"/>
</dbReference>
<dbReference type="InterPro" id="IPR018823">
    <property type="entry name" value="ArAE_2_N"/>
</dbReference>
<feature type="transmembrane region" description="Helical" evidence="5">
    <location>
        <begin position="569"/>
        <end position="590"/>
    </location>
</feature>
<organism evidence="7 8">
    <name type="scientific">Schizosaccharomyces japonicus (strain yFS275 / FY16936)</name>
    <name type="common">Fission yeast</name>
    <dbReference type="NCBI Taxonomy" id="402676"/>
    <lineage>
        <taxon>Eukaryota</taxon>
        <taxon>Fungi</taxon>
        <taxon>Dikarya</taxon>
        <taxon>Ascomycota</taxon>
        <taxon>Taphrinomycotina</taxon>
        <taxon>Schizosaccharomycetes</taxon>
        <taxon>Schizosaccharomycetales</taxon>
        <taxon>Schizosaccharomycetaceae</taxon>
        <taxon>Schizosaccharomyces</taxon>
    </lineage>
</organism>
<dbReference type="VEuPathDB" id="FungiDB:SJAG_02011"/>
<dbReference type="JaponicusDB" id="SJAG_02011"/>
<keyword evidence="2 5" id="KW-0812">Transmembrane</keyword>
<dbReference type="EMBL" id="KE651168">
    <property type="protein sequence ID" value="EEB06939.2"/>
    <property type="molecule type" value="Genomic_DNA"/>
</dbReference>